<dbReference type="Proteomes" id="UP000836841">
    <property type="component" value="Chromosome 4"/>
</dbReference>
<proteinExistence type="predicted"/>
<accession>A0AAU9SAJ8</accession>
<evidence type="ECO:0000256" key="1">
    <source>
        <dbReference type="SAM" id="Phobius"/>
    </source>
</evidence>
<sequence>MESCTHTVLETGGSTTCIWLIFVFLTYLLGLATHMIRNAMGMTRARDGQLELEKRFEKGT</sequence>
<gene>
    <name evidence="2" type="ORF">TAV2_LOCUS14691</name>
</gene>
<protein>
    <submittedName>
        <fullName evidence="2">Uncharacterized protein</fullName>
    </submittedName>
</protein>
<reference evidence="2 3" key="1">
    <citation type="submission" date="2022-03" db="EMBL/GenBank/DDBJ databases">
        <authorList>
            <person name="Nunn A."/>
            <person name="Chopra R."/>
            <person name="Nunn A."/>
            <person name="Contreras Garrido A."/>
        </authorList>
    </citation>
    <scope>NUCLEOTIDE SEQUENCE [LARGE SCALE GENOMIC DNA]</scope>
</reference>
<keyword evidence="1" id="KW-0472">Membrane</keyword>
<organism evidence="2 3">
    <name type="scientific">Thlaspi arvense</name>
    <name type="common">Field penny-cress</name>
    <dbReference type="NCBI Taxonomy" id="13288"/>
    <lineage>
        <taxon>Eukaryota</taxon>
        <taxon>Viridiplantae</taxon>
        <taxon>Streptophyta</taxon>
        <taxon>Embryophyta</taxon>
        <taxon>Tracheophyta</taxon>
        <taxon>Spermatophyta</taxon>
        <taxon>Magnoliopsida</taxon>
        <taxon>eudicotyledons</taxon>
        <taxon>Gunneridae</taxon>
        <taxon>Pentapetalae</taxon>
        <taxon>rosids</taxon>
        <taxon>malvids</taxon>
        <taxon>Brassicales</taxon>
        <taxon>Brassicaceae</taxon>
        <taxon>Thlaspideae</taxon>
        <taxon>Thlaspi</taxon>
    </lineage>
</organism>
<evidence type="ECO:0000313" key="3">
    <source>
        <dbReference type="Proteomes" id="UP000836841"/>
    </source>
</evidence>
<dbReference type="EMBL" id="OU466860">
    <property type="protein sequence ID" value="CAH2061413.1"/>
    <property type="molecule type" value="Genomic_DNA"/>
</dbReference>
<keyword evidence="1" id="KW-0812">Transmembrane</keyword>
<evidence type="ECO:0000313" key="2">
    <source>
        <dbReference type="EMBL" id="CAH2061413.1"/>
    </source>
</evidence>
<keyword evidence="1" id="KW-1133">Transmembrane helix</keyword>
<keyword evidence="3" id="KW-1185">Reference proteome</keyword>
<feature type="transmembrane region" description="Helical" evidence="1">
    <location>
        <begin position="18"/>
        <end position="36"/>
    </location>
</feature>
<dbReference type="AlphaFoldDB" id="A0AAU9SAJ8"/>
<name>A0AAU9SAJ8_THLAR</name>